<keyword evidence="1" id="KW-0732">Signal</keyword>
<sequence length="183" mass="20571">MKAWRLLFAMSFLLLSGCLVTLNDPIPANEAAPIPLLGDWTRRNEWGEQQYLEVSRAGSNVYKAVTYVNSPDDIDSLREYGFTVAHHGDRWYISVGLPKSLGANFALAGFELTKDNELVLYNIDVDRIHQEMEEGALQGRRFETPEGDGALLTSPLERVFDYLDDPANADVFIEAARFQRSGQ</sequence>
<name>A0A7U7EM46_9GAMM</name>
<evidence type="ECO:0000313" key="2">
    <source>
        <dbReference type="EMBL" id="CAD5107534.1"/>
    </source>
</evidence>
<reference evidence="2 3" key="1">
    <citation type="submission" date="2020-08" db="EMBL/GenBank/DDBJ databases">
        <authorList>
            <person name="Criscuolo A."/>
        </authorList>
    </citation>
    <scope>NUCLEOTIDE SEQUENCE [LARGE SCALE GENOMIC DNA]</scope>
    <source>
        <strain evidence="2">CIP111764</strain>
    </source>
</reference>
<dbReference type="PROSITE" id="PS51257">
    <property type="entry name" value="PROKAR_LIPOPROTEIN"/>
    <property type="match status" value="1"/>
</dbReference>
<feature type="signal peptide" evidence="1">
    <location>
        <begin position="1"/>
        <end position="21"/>
    </location>
</feature>
<accession>A0A7U7EM46</accession>
<dbReference type="AlphaFoldDB" id="A0A7U7EM46"/>
<keyword evidence="3" id="KW-1185">Reference proteome</keyword>
<evidence type="ECO:0008006" key="4">
    <source>
        <dbReference type="Google" id="ProtNLM"/>
    </source>
</evidence>
<dbReference type="Proteomes" id="UP000583387">
    <property type="component" value="Unassembled WGS sequence"/>
</dbReference>
<gene>
    <name evidence="2" type="ORF">PSEWESI4_01807</name>
</gene>
<dbReference type="RefSeq" id="WP_187670875.1">
    <property type="nucleotide sequence ID" value="NZ_CAJFCI010000037.1"/>
</dbReference>
<dbReference type="EMBL" id="CAJFCI010000037">
    <property type="protein sequence ID" value="CAD5107534.1"/>
    <property type="molecule type" value="Genomic_DNA"/>
</dbReference>
<feature type="chain" id="PRO_5031035584" description="Lipoprotein" evidence="1">
    <location>
        <begin position="22"/>
        <end position="183"/>
    </location>
</feature>
<evidence type="ECO:0000313" key="3">
    <source>
        <dbReference type="Proteomes" id="UP000583387"/>
    </source>
</evidence>
<proteinExistence type="predicted"/>
<protein>
    <recommendedName>
        <fullName evidence="4">Lipoprotein</fullName>
    </recommendedName>
</protein>
<organism evidence="2 3">
    <name type="scientific">Zestomonas carbonaria</name>
    <dbReference type="NCBI Taxonomy" id="2762745"/>
    <lineage>
        <taxon>Bacteria</taxon>
        <taxon>Pseudomonadati</taxon>
        <taxon>Pseudomonadota</taxon>
        <taxon>Gammaproteobacteria</taxon>
        <taxon>Pseudomonadales</taxon>
        <taxon>Pseudomonadaceae</taxon>
        <taxon>Zestomonas</taxon>
    </lineage>
</organism>
<evidence type="ECO:0000256" key="1">
    <source>
        <dbReference type="SAM" id="SignalP"/>
    </source>
</evidence>
<comment type="caution">
    <text evidence="2">The sequence shown here is derived from an EMBL/GenBank/DDBJ whole genome shotgun (WGS) entry which is preliminary data.</text>
</comment>